<dbReference type="InterPro" id="IPR018649">
    <property type="entry name" value="SHOCT"/>
</dbReference>
<dbReference type="Pfam" id="PF09851">
    <property type="entry name" value="SHOCT"/>
    <property type="match status" value="1"/>
</dbReference>
<evidence type="ECO:0000313" key="3">
    <source>
        <dbReference type="EMBL" id="MDS1271951.1"/>
    </source>
</evidence>
<reference evidence="4" key="1">
    <citation type="submission" date="2023-07" db="EMBL/GenBank/DDBJ databases">
        <title>Novel species in the genus Lipingzhangella isolated from Sambhar Salt Lake.</title>
        <authorList>
            <person name="Jiya N."/>
            <person name="Kajale S."/>
            <person name="Sharma A."/>
        </authorList>
    </citation>
    <scope>NUCLEOTIDE SEQUENCE [LARGE SCALE GENOMIC DNA]</scope>
    <source>
        <strain evidence="4">LS1_29</strain>
    </source>
</reference>
<organism evidence="3 4">
    <name type="scientific">Lipingzhangella rawalii</name>
    <dbReference type="NCBI Taxonomy" id="2055835"/>
    <lineage>
        <taxon>Bacteria</taxon>
        <taxon>Bacillati</taxon>
        <taxon>Actinomycetota</taxon>
        <taxon>Actinomycetes</taxon>
        <taxon>Streptosporangiales</taxon>
        <taxon>Nocardiopsidaceae</taxon>
        <taxon>Lipingzhangella</taxon>
    </lineage>
</organism>
<name>A0ABU2H9J9_9ACTN</name>
<keyword evidence="4" id="KW-1185">Reference proteome</keyword>
<dbReference type="EMBL" id="JAVLVT010000009">
    <property type="protein sequence ID" value="MDS1271951.1"/>
    <property type="molecule type" value="Genomic_DNA"/>
</dbReference>
<feature type="domain" description="SHOCT" evidence="1">
    <location>
        <begin position="283"/>
        <end position="310"/>
    </location>
</feature>
<proteinExistence type="predicted"/>
<gene>
    <name evidence="3" type="ORF">RIF23_16785</name>
</gene>
<dbReference type="Pfam" id="PF14472">
    <property type="entry name" value="DUF4429"/>
    <property type="match status" value="2"/>
</dbReference>
<comment type="caution">
    <text evidence="3">The sequence shown here is derived from an EMBL/GenBank/DDBJ whole genome shotgun (WGS) entry which is preliminary data.</text>
</comment>
<evidence type="ECO:0000259" key="2">
    <source>
        <dbReference type="Pfam" id="PF14472"/>
    </source>
</evidence>
<dbReference type="InterPro" id="IPR027860">
    <property type="entry name" value="DUF4429"/>
</dbReference>
<dbReference type="RefSeq" id="WP_310913515.1">
    <property type="nucleotide sequence ID" value="NZ_JAVLVT010000009.1"/>
</dbReference>
<sequence>MDELRGHQATWRFDGSEIRIRYHTGWFKDELLQELGSCTVPVEAVAAVDFRVGTGRRKPWAMALRLREGADPYTAVGAQLSESSQPFRLTGSHKQELVAEYYADQIAFAAGVADGAEAAPPADPAVATNLVPALPVHIQTSEGTGSFDGATVRFVWAGSEASGRKKREQRREFALSDIRDVEWVPSDGWEWGHLRILSGAGGTAREGPPTKPKHDVTCLLCDEGAEGAATLLLAATIRAYHWALASPAAPHTRGSGAVAAAREAPELESSQDSADSASAVIYERIRQLAQLHAEGILTDEEFAAKKAQLLDRL</sequence>
<evidence type="ECO:0000259" key="1">
    <source>
        <dbReference type="Pfam" id="PF09851"/>
    </source>
</evidence>
<dbReference type="Proteomes" id="UP001250214">
    <property type="component" value="Unassembled WGS sequence"/>
</dbReference>
<feature type="domain" description="DUF4429" evidence="2">
    <location>
        <begin position="11"/>
        <end position="106"/>
    </location>
</feature>
<feature type="domain" description="DUF4429" evidence="2">
    <location>
        <begin position="146"/>
        <end position="237"/>
    </location>
</feature>
<protein>
    <submittedName>
        <fullName evidence="3">DUF4429 domain-containing protein</fullName>
    </submittedName>
</protein>
<evidence type="ECO:0000313" key="4">
    <source>
        <dbReference type="Proteomes" id="UP001250214"/>
    </source>
</evidence>
<accession>A0ABU2H9J9</accession>